<protein>
    <submittedName>
        <fullName evidence="6">Branched-chain amino acid-binding protein</fullName>
    </submittedName>
</protein>
<evidence type="ECO:0000256" key="3">
    <source>
        <dbReference type="SAM" id="MobiDB-lite"/>
    </source>
</evidence>
<dbReference type="Pfam" id="PF13458">
    <property type="entry name" value="Peripla_BP_6"/>
    <property type="match status" value="1"/>
</dbReference>
<dbReference type="PANTHER" id="PTHR30483:SF37">
    <property type="entry name" value="ABC TRANSPORTER SUBSTRATE-BINDING PROTEIN"/>
    <property type="match status" value="1"/>
</dbReference>
<proteinExistence type="inferred from homology"/>
<comment type="similarity">
    <text evidence="1">Belongs to the leucine-binding protein family.</text>
</comment>
<dbReference type="EMBL" id="FKBS01000029">
    <property type="protein sequence ID" value="SAI58227.1"/>
    <property type="molecule type" value="Genomic_DNA"/>
</dbReference>
<dbReference type="AlphaFoldDB" id="A0A157RJQ3"/>
<feature type="signal peptide" evidence="4">
    <location>
        <begin position="1"/>
        <end position="31"/>
    </location>
</feature>
<reference evidence="6 7" key="1">
    <citation type="submission" date="2016-03" db="EMBL/GenBank/DDBJ databases">
        <authorList>
            <consortium name="Pathogen Informatics"/>
        </authorList>
    </citation>
    <scope>NUCLEOTIDE SEQUENCE [LARGE SCALE GENOMIC DNA]</scope>
    <source>
        <strain evidence="6 7">NCTC13364</strain>
    </source>
</reference>
<accession>A0A157RJQ3</accession>
<feature type="chain" id="PRO_5007615730" evidence="4">
    <location>
        <begin position="32"/>
        <end position="511"/>
    </location>
</feature>
<name>A0A157RJQ3_9BORD</name>
<dbReference type="InterPro" id="IPR028082">
    <property type="entry name" value="Peripla_BP_I"/>
</dbReference>
<feature type="compositionally biased region" description="Pro residues" evidence="3">
    <location>
        <begin position="502"/>
        <end position="511"/>
    </location>
</feature>
<sequence>MHRLTLPSPRHATRTLAAALAALMLAAAAHAQKAPPPLRIGEINSYKAYPAFLDPYRKGWQLAQEEINASGGVLGRRLQVLSRDDGDRAGNAVQAALQLLEKEKVDVLFGGMRSESGLALGDFAAHNKVFYLAAAPMSDQLVWQQGNRYTYRVGLSSRMLVAAVMPKALALRKPRWAIVYPDDETGRGMTATFRSMMQAFQSNAEIVADLPVPAGKFDLRAALGKLEPFQPDALFVALQGPDLTRFVREGTALATFRDRAVVAPFAGLPEYLSPLGADAPAGWIVAGYPDQAIDTPEHQRFAQAYQARYGAAPQAGSLLGYTTLMSLATGIAKAGSAAPDALAEVFAGLEVDTPLGRIRFRPLDHQSTLGTYIGTLAVENGVPTMQATGYQDGARLQLPDVAVRRLRQAEHPATQAGAAEEGPAQDGMAGRGPTDSAPDASPAATDSGGATASPGPAITRQVPITSRRLSHPIADPSQPADPAQARPPQAPRQSHPQTQQPLQPPPRPNPY</sequence>
<feature type="region of interest" description="Disordered" evidence="3">
    <location>
        <begin position="409"/>
        <end position="511"/>
    </location>
</feature>
<dbReference type="InterPro" id="IPR051010">
    <property type="entry name" value="BCAA_transport"/>
</dbReference>
<feature type="domain" description="Leucine-binding protein" evidence="5">
    <location>
        <begin position="51"/>
        <end position="375"/>
    </location>
</feature>
<evidence type="ECO:0000313" key="7">
    <source>
        <dbReference type="Proteomes" id="UP000077037"/>
    </source>
</evidence>
<evidence type="ECO:0000256" key="1">
    <source>
        <dbReference type="ARBA" id="ARBA00010062"/>
    </source>
</evidence>
<gene>
    <name evidence="6" type="primary">livK_2</name>
    <name evidence="6" type="ORF">SAMEA1982600_05068</name>
</gene>
<organism evidence="6 7">
    <name type="scientific">Bordetella ansorpii</name>
    <dbReference type="NCBI Taxonomy" id="288768"/>
    <lineage>
        <taxon>Bacteria</taxon>
        <taxon>Pseudomonadati</taxon>
        <taxon>Pseudomonadota</taxon>
        <taxon>Betaproteobacteria</taxon>
        <taxon>Burkholderiales</taxon>
        <taxon>Alcaligenaceae</taxon>
        <taxon>Bordetella</taxon>
    </lineage>
</organism>
<evidence type="ECO:0000256" key="2">
    <source>
        <dbReference type="ARBA" id="ARBA00022729"/>
    </source>
</evidence>
<feature type="compositionally biased region" description="Low complexity" evidence="3">
    <location>
        <begin position="474"/>
        <end position="501"/>
    </location>
</feature>
<keyword evidence="2 4" id="KW-0732">Signal</keyword>
<dbReference type="RefSeq" id="WP_082887474.1">
    <property type="nucleotide sequence ID" value="NZ_FKBS01000029.1"/>
</dbReference>
<dbReference type="InterPro" id="IPR028081">
    <property type="entry name" value="Leu-bd"/>
</dbReference>
<evidence type="ECO:0000313" key="6">
    <source>
        <dbReference type="EMBL" id="SAI58227.1"/>
    </source>
</evidence>
<evidence type="ECO:0000259" key="5">
    <source>
        <dbReference type="Pfam" id="PF13458"/>
    </source>
</evidence>
<dbReference type="Gene3D" id="3.40.50.2300">
    <property type="match status" value="2"/>
</dbReference>
<dbReference type="OrthoDB" id="9783240at2"/>
<dbReference type="CDD" id="cd06330">
    <property type="entry name" value="PBP1_As_SBP-like"/>
    <property type="match status" value="1"/>
</dbReference>
<feature type="compositionally biased region" description="Low complexity" evidence="3">
    <location>
        <begin position="433"/>
        <end position="447"/>
    </location>
</feature>
<dbReference type="SUPFAM" id="SSF53822">
    <property type="entry name" value="Periplasmic binding protein-like I"/>
    <property type="match status" value="1"/>
</dbReference>
<evidence type="ECO:0000256" key="4">
    <source>
        <dbReference type="SAM" id="SignalP"/>
    </source>
</evidence>
<dbReference type="Proteomes" id="UP000077037">
    <property type="component" value="Unassembled WGS sequence"/>
</dbReference>
<dbReference type="PANTHER" id="PTHR30483">
    <property type="entry name" value="LEUCINE-SPECIFIC-BINDING PROTEIN"/>
    <property type="match status" value="1"/>
</dbReference>